<dbReference type="EMBL" id="LDRK01000030">
    <property type="protein sequence ID" value="KTR86070.1"/>
    <property type="molecule type" value="Genomic_DNA"/>
</dbReference>
<evidence type="ECO:0000256" key="1">
    <source>
        <dbReference type="ARBA" id="ARBA00022729"/>
    </source>
</evidence>
<dbReference type="AlphaFoldDB" id="A0A147ENY8"/>
<keyword evidence="4" id="KW-1185">Reference proteome</keyword>
<sequence>MMPTLTPRRMRRAALTTTAAAAVLGIGLTGCATGAADETNGDGAGTVTLAVHDSFPNEDFAAAASAATGFDVQVVSAGDGGELTNKLVLTKGAPIADAFFGVDNIFASRLLENEVVAEYTPEHLPGDAEQFAVDGDPDSGLVAVDHGATCINIDTAWFSDQQLAAPESYDDLTKPEYRDLTVLLDPTASSTGASFLVGTVAEFGEDGFADYWQRLMDNGARIEQGWSDAYYGQFTQGGENGTRPIVVSYASSPAFTVDEAGTASSTAALLDTCTRQVEYAGVLQGAENEAGARAVVDYLVSHEFQQTIPDAMYMNPVDSTVEMPAAWTQFAPSPAAGQTHDLDSREIEAGRETWLKALSEQIGL</sequence>
<dbReference type="Proteomes" id="UP000070810">
    <property type="component" value="Unassembled WGS sequence"/>
</dbReference>
<dbReference type="GO" id="GO:0030288">
    <property type="term" value="C:outer membrane-bounded periplasmic space"/>
    <property type="evidence" value="ECO:0007669"/>
    <property type="project" value="TreeGrafter"/>
</dbReference>
<dbReference type="SUPFAM" id="SSF53850">
    <property type="entry name" value="Periplasmic binding protein-like II"/>
    <property type="match status" value="1"/>
</dbReference>
<feature type="signal peptide" evidence="2">
    <location>
        <begin position="1"/>
        <end position="35"/>
    </location>
</feature>
<accession>A0A147ENY8</accession>
<dbReference type="InterPro" id="IPR005948">
    <property type="entry name" value="ThiB-like"/>
</dbReference>
<keyword evidence="1 2" id="KW-0732">Signal</keyword>
<proteinExistence type="predicted"/>
<dbReference type="Gene3D" id="3.40.190.10">
    <property type="entry name" value="Periplasmic binding protein-like II"/>
    <property type="match status" value="2"/>
</dbReference>
<feature type="chain" id="PRO_5007544526" evidence="2">
    <location>
        <begin position="36"/>
        <end position="364"/>
    </location>
</feature>
<dbReference type="Pfam" id="PF13343">
    <property type="entry name" value="SBP_bac_6"/>
    <property type="match status" value="1"/>
</dbReference>
<dbReference type="GO" id="GO:0030976">
    <property type="term" value="F:thiamine pyrophosphate binding"/>
    <property type="evidence" value="ECO:0007669"/>
    <property type="project" value="TreeGrafter"/>
</dbReference>
<protein>
    <submittedName>
        <fullName evidence="3">ABC transporter substrate-binding protein</fullName>
    </submittedName>
</protein>
<name>A0A147ENY8_9MICO</name>
<evidence type="ECO:0000313" key="3">
    <source>
        <dbReference type="EMBL" id="KTR86070.1"/>
    </source>
</evidence>
<reference evidence="3 4" key="1">
    <citation type="journal article" date="2016" name="Front. Microbiol.">
        <title>Genomic Resource of Rice Seed Associated Bacteria.</title>
        <authorList>
            <person name="Midha S."/>
            <person name="Bansal K."/>
            <person name="Sharma S."/>
            <person name="Kumar N."/>
            <person name="Patil P.P."/>
            <person name="Chaudhry V."/>
            <person name="Patil P.B."/>
        </authorList>
    </citation>
    <scope>NUCLEOTIDE SEQUENCE [LARGE SCALE GENOMIC DNA]</scope>
    <source>
        <strain evidence="3 4">NS354</strain>
    </source>
</reference>
<evidence type="ECO:0000313" key="4">
    <source>
        <dbReference type="Proteomes" id="UP000070810"/>
    </source>
</evidence>
<comment type="caution">
    <text evidence="3">The sequence shown here is derived from an EMBL/GenBank/DDBJ whole genome shotgun (WGS) entry which is preliminary data.</text>
</comment>
<dbReference type="PANTHER" id="PTHR30006:SF2">
    <property type="entry name" value="ABC TRANSPORTER SUBSTRATE-BINDING PROTEIN"/>
    <property type="match status" value="1"/>
</dbReference>
<gene>
    <name evidence="3" type="ORF">NS354_06605</name>
</gene>
<evidence type="ECO:0000256" key="2">
    <source>
        <dbReference type="SAM" id="SignalP"/>
    </source>
</evidence>
<dbReference type="PANTHER" id="PTHR30006">
    <property type="entry name" value="THIAMINE-BINDING PERIPLASMIC PROTEIN-RELATED"/>
    <property type="match status" value="1"/>
</dbReference>
<dbReference type="GO" id="GO:0030975">
    <property type="term" value="F:thiamine binding"/>
    <property type="evidence" value="ECO:0007669"/>
    <property type="project" value="InterPro"/>
</dbReference>
<dbReference type="PATRIC" id="fig|1079994.3.peg.1437"/>
<organism evidence="3 4">
    <name type="scientific">Leucobacter chromiiresistens</name>
    <dbReference type="NCBI Taxonomy" id="1079994"/>
    <lineage>
        <taxon>Bacteria</taxon>
        <taxon>Bacillati</taxon>
        <taxon>Actinomycetota</taxon>
        <taxon>Actinomycetes</taxon>
        <taxon>Micrococcales</taxon>
        <taxon>Microbacteriaceae</taxon>
        <taxon>Leucobacter</taxon>
    </lineage>
</organism>
<dbReference type="NCBIfam" id="TIGR01254">
    <property type="entry name" value="sfuA"/>
    <property type="match status" value="1"/>
</dbReference>
<dbReference type="GO" id="GO:0015888">
    <property type="term" value="P:thiamine transport"/>
    <property type="evidence" value="ECO:0007669"/>
    <property type="project" value="InterPro"/>
</dbReference>